<dbReference type="KEGG" id="phu:Phum_PHUM613090"/>
<dbReference type="eggNOG" id="KOG3889">
    <property type="taxonomic scope" value="Eukaryota"/>
</dbReference>
<dbReference type="InterPro" id="IPR038492">
    <property type="entry name" value="GBBH-like_N_sf"/>
</dbReference>
<evidence type="ECO:0000256" key="12">
    <source>
        <dbReference type="ARBA" id="ARBA00030363"/>
    </source>
</evidence>
<dbReference type="OMA" id="EKVCIQP"/>
<dbReference type="InterPro" id="IPR050411">
    <property type="entry name" value="AlphaKG_dependent_hydroxylases"/>
</dbReference>
<dbReference type="Gene3D" id="3.30.2020.30">
    <property type="match status" value="1"/>
</dbReference>
<feature type="domain" description="Gamma-butyrobetaine hydroxylase-like N-terminal" evidence="18">
    <location>
        <begin position="24"/>
        <end position="88"/>
    </location>
</feature>
<evidence type="ECO:0000313" key="19">
    <source>
        <dbReference type="EMBL" id="EEB20347.1"/>
    </source>
</evidence>
<dbReference type="EMBL" id="AAZO01007492">
    <property type="status" value="NOT_ANNOTATED_CDS"/>
    <property type="molecule type" value="Genomic_DNA"/>
</dbReference>
<reference evidence="19" key="2">
    <citation type="submission" date="2007-04" db="EMBL/GenBank/DDBJ databases">
        <title>The genome of the human body louse.</title>
        <authorList>
            <consortium name="The Human Body Louse Genome Consortium"/>
            <person name="Kirkness E."/>
            <person name="Walenz B."/>
            <person name="Hass B."/>
            <person name="Bruggner R."/>
            <person name="Strausberg R."/>
        </authorList>
    </citation>
    <scope>NUCLEOTIDE SEQUENCE</scope>
    <source>
        <strain evidence="19">USDA</strain>
    </source>
</reference>
<evidence type="ECO:0000256" key="11">
    <source>
        <dbReference type="ARBA" id="ARBA00023004"/>
    </source>
</evidence>
<dbReference type="InterPro" id="IPR003819">
    <property type="entry name" value="TauD/TfdA-like"/>
</dbReference>
<proteinExistence type="inferred from homology"/>
<dbReference type="HOGENOM" id="CLU_021859_2_0_1"/>
<dbReference type="Gene3D" id="3.60.130.10">
    <property type="entry name" value="Clavaminate synthase-like"/>
    <property type="match status" value="1"/>
</dbReference>
<dbReference type="Pfam" id="PF06155">
    <property type="entry name" value="GBBH-like_N"/>
    <property type="match status" value="1"/>
</dbReference>
<dbReference type="VEuPathDB" id="VectorBase:PHUM613090"/>
<dbReference type="NCBIfam" id="TIGR02410">
    <property type="entry name" value="carnitine_TMLD"/>
    <property type="match status" value="1"/>
</dbReference>
<reference evidence="19" key="1">
    <citation type="submission" date="2007-04" db="EMBL/GenBank/DDBJ databases">
        <title>Annotation of Pediculus humanus corporis strain USDA.</title>
        <authorList>
            <person name="Kirkness E."/>
            <person name="Hannick L."/>
            <person name="Hass B."/>
            <person name="Bruggner R."/>
            <person name="Lawson D."/>
            <person name="Bidwell S."/>
            <person name="Joardar V."/>
            <person name="Caler E."/>
            <person name="Walenz B."/>
            <person name="Inman J."/>
            <person name="Schobel S."/>
            <person name="Galinsky K."/>
            <person name="Amedeo P."/>
            <person name="Strausberg R."/>
        </authorList>
    </citation>
    <scope>NUCLEOTIDE SEQUENCE</scope>
    <source>
        <strain evidence="19">USDA</strain>
    </source>
</reference>
<reference evidence="20" key="3">
    <citation type="submission" date="2021-02" db="UniProtKB">
        <authorList>
            <consortium name="EnsemblMetazoa"/>
        </authorList>
    </citation>
    <scope>IDENTIFICATION</scope>
    <source>
        <strain evidence="20">USDA</strain>
    </source>
</reference>
<dbReference type="GO" id="GO:0045329">
    <property type="term" value="P:carnitine biosynthetic process"/>
    <property type="evidence" value="ECO:0007669"/>
    <property type="project" value="UniProtKB-UniPathway"/>
</dbReference>
<evidence type="ECO:0000313" key="21">
    <source>
        <dbReference type="Proteomes" id="UP000009046"/>
    </source>
</evidence>
<dbReference type="UniPathway" id="UPA00118"/>
<accession>E0W3Z1</accession>
<dbReference type="EnsemblMetazoa" id="PHUM613090-RA">
    <property type="protein sequence ID" value="PHUM613090-PA"/>
    <property type="gene ID" value="PHUM613090"/>
</dbReference>
<evidence type="ECO:0000256" key="16">
    <source>
        <dbReference type="ARBA" id="ARBA00049334"/>
    </source>
</evidence>
<evidence type="ECO:0000256" key="4">
    <source>
        <dbReference type="ARBA" id="ARBA00008654"/>
    </source>
</evidence>
<keyword evidence="8" id="KW-0124">Carnitine biosynthesis</keyword>
<dbReference type="InterPro" id="IPR042098">
    <property type="entry name" value="TauD-like_sf"/>
</dbReference>
<keyword evidence="21" id="KW-1185">Reference proteome</keyword>
<evidence type="ECO:0000256" key="3">
    <source>
        <dbReference type="ARBA" id="ARBA00005022"/>
    </source>
</evidence>
<comment type="cofactor">
    <cofactor evidence="1">
        <name>Fe(2+)</name>
        <dbReference type="ChEBI" id="CHEBI:29033"/>
    </cofactor>
</comment>
<gene>
    <name evidence="20" type="primary">8239758</name>
    <name evidence="19" type="ORF">Phum_PHUM613090</name>
</gene>
<dbReference type="GO" id="GO:0005506">
    <property type="term" value="F:iron ion binding"/>
    <property type="evidence" value="ECO:0007669"/>
    <property type="project" value="InterPro"/>
</dbReference>
<sequence>MSVIENECGNGLNIICKNDKIKYYYYYYYWLRDHCKCDNCYNKITLQKKIDLIDIPIEIKAKNYSIDGDELNIVWDDEHRSKYSLEYLKELTFDNHRNKLIRNYVLWTKDDIIKYDVCHVDYKKILESDEGIYSVMKSLVDYGVGFIENVPPNVKSTEEVILKLSHVQNTVFGSMWQFSDDMDHNDTAYTKQYLGPHTDNTYFTEAAGLQVLHCINHTGTGGENFLIDGFKAIEILKENFPDTFTRLTLIEVEAEYLEPGYHYTFSGPLIKLHPVTKQPEQIRYNIHDRAPVTIPQDQILQHYNDLRILGSIIKNPDLEWKFKLNPGTVLIFDNFRILHGRTSYTGHRTMCGCYIGRGDFLSKARVLKLIN</sequence>
<protein>
    <recommendedName>
        <fullName evidence="6">Trimethyllysine dioxygenase, mitochondrial</fullName>
        <ecNumber evidence="5">1.14.11.8</ecNumber>
    </recommendedName>
    <alternativeName>
        <fullName evidence="13">Epsilon-trimethyllysine 2-oxoglutarate dioxygenase</fullName>
    </alternativeName>
    <alternativeName>
        <fullName evidence="12">TML hydroxylase</fullName>
    </alternativeName>
    <alternativeName>
        <fullName evidence="14">TML-alpha-ketoglutarate dioxygenase</fullName>
    </alternativeName>
</protein>
<keyword evidence="11" id="KW-0408">Iron</keyword>
<comment type="function">
    <text evidence="15">Converts trimethyllysine (TML) into hydroxytrimethyllysine (HTML).</text>
</comment>
<evidence type="ECO:0000256" key="1">
    <source>
        <dbReference type="ARBA" id="ARBA00001954"/>
    </source>
</evidence>
<dbReference type="InParanoid" id="E0W3Z1"/>
<evidence type="ECO:0000256" key="2">
    <source>
        <dbReference type="ARBA" id="ARBA00001961"/>
    </source>
</evidence>
<evidence type="ECO:0000259" key="18">
    <source>
        <dbReference type="Pfam" id="PF06155"/>
    </source>
</evidence>
<dbReference type="FunFam" id="3.30.2020.30:FF:000002">
    <property type="entry name" value="Putative gamma-butyrobetaine dioxygenase"/>
    <property type="match status" value="1"/>
</dbReference>
<evidence type="ECO:0000256" key="6">
    <source>
        <dbReference type="ARBA" id="ARBA00016835"/>
    </source>
</evidence>
<evidence type="ECO:0000256" key="10">
    <source>
        <dbReference type="ARBA" id="ARBA00023002"/>
    </source>
</evidence>
<comment type="pathway">
    <text evidence="3">Amine and polyamine biosynthesis; carnitine biosynthesis.</text>
</comment>
<evidence type="ECO:0000256" key="5">
    <source>
        <dbReference type="ARBA" id="ARBA00012267"/>
    </source>
</evidence>
<comment type="catalytic activity">
    <reaction evidence="16">
        <text>N(6),N(6),N(6)-trimethyl-L-lysine + 2-oxoglutarate + O2 = (3S)-3-hydroxy-N(6),N(6),N(6)-trimethyl-L-lysine + succinate + CO2</text>
        <dbReference type="Rhea" id="RHEA:14181"/>
        <dbReference type="ChEBI" id="CHEBI:15379"/>
        <dbReference type="ChEBI" id="CHEBI:16526"/>
        <dbReference type="ChEBI" id="CHEBI:16810"/>
        <dbReference type="ChEBI" id="CHEBI:30031"/>
        <dbReference type="ChEBI" id="CHEBI:58100"/>
        <dbReference type="ChEBI" id="CHEBI:141499"/>
        <dbReference type="EC" id="1.14.11.8"/>
    </reaction>
</comment>
<dbReference type="GO" id="GO:0050353">
    <property type="term" value="F:trimethyllysine dioxygenase activity"/>
    <property type="evidence" value="ECO:0007669"/>
    <property type="project" value="UniProtKB-EC"/>
</dbReference>
<name>E0W3Z1_PEDHC</name>
<dbReference type="FunFam" id="3.60.130.10:FF:000001">
    <property type="entry name" value="Trimethyllysine dioxygenase, mitochondrial"/>
    <property type="match status" value="1"/>
</dbReference>
<dbReference type="AlphaFoldDB" id="E0W3Z1"/>
<dbReference type="InterPro" id="IPR010376">
    <property type="entry name" value="GBBH-like_N"/>
</dbReference>
<dbReference type="OrthoDB" id="408743at2759"/>
<dbReference type="SUPFAM" id="SSF51197">
    <property type="entry name" value="Clavaminate synthase-like"/>
    <property type="match status" value="1"/>
</dbReference>
<evidence type="ECO:0000256" key="15">
    <source>
        <dbReference type="ARBA" id="ARBA00046008"/>
    </source>
</evidence>
<dbReference type="Pfam" id="PF02668">
    <property type="entry name" value="TauD"/>
    <property type="match status" value="1"/>
</dbReference>
<evidence type="ECO:0000256" key="13">
    <source>
        <dbReference type="ARBA" id="ARBA00031778"/>
    </source>
</evidence>
<dbReference type="EMBL" id="DS235885">
    <property type="protein sequence ID" value="EEB20347.1"/>
    <property type="molecule type" value="Genomic_DNA"/>
</dbReference>
<feature type="domain" description="TauD/TfdA-like" evidence="17">
    <location>
        <begin position="119"/>
        <end position="354"/>
    </location>
</feature>
<dbReference type="InterPro" id="IPR012776">
    <property type="entry name" value="Trimethyllysine_dOase"/>
</dbReference>
<keyword evidence="7" id="KW-0479">Metal-binding</keyword>
<dbReference type="CTD" id="8239758"/>
<dbReference type="EC" id="1.14.11.8" evidence="5"/>
<keyword evidence="9 19" id="KW-0223">Dioxygenase</keyword>
<comment type="cofactor">
    <cofactor evidence="2">
        <name>L-ascorbate</name>
        <dbReference type="ChEBI" id="CHEBI:38290"/>
    </cofactor>
</comment>
<dbReference type="GeneID" id="8239758"/>
<evidence type="ECO:0000259" key="17">
    <source>
        <dbReference type="Pfam" id="PF02668"/>
    </source>
</evidence>
<dbReference type="FunCoup" id="E0W3Z1">
    <property type="interactions" value="213"/>
</dbReference>
<dbReference type="Proteomes" id="UP000009046">
    <property type="component" value="Unassembled WGS sequence"/>
</dbReference>
<evidence type="ECO:0000256" key="9">
    <source>
        <dbReference type="ARBA" id="ARBA00022964"/>
    </source>
</evidence>
<comment type="similarity">
    <text evidence="4">Belongs to the gamma-BBH/TMLD family.</text>
</comment>
<keyword evidence="10 19" id="KW-0560">Oxidoreductase</keyword>
<organism>
    <name type="scientific">Pediculus humanus subsp. corporis</name>
    <name type="common">Body louse</name>
    <dbReference type="NCBI Taxonomy" id="121224"/>
    <lineage>
        <taxon>Eukaryota</taxon>
        <taxon>Metazoa</taxon>
        <taxon>Ecdysozoa</taxon>
        <taxon>Arthropoda</taxon>
        <taxon>Hexapoda</taxon>
        <taxon>Insecta</taxon>
        <taxon>Pterygota</taxon>
        <taxon>Neoptera</taxon>
        <taxon>Paraneoptera</taxon>
        <taxon>Psocodea</taxon>
        <taxon>Troctomorpha</taxon>
        <taxon>Phthiraptera</taxon>
        <taxon>Anoplura</taxon>
        <taxon>Pediculidae</taxon>
        <taxon>Pediculus</taxon>
    </lineage>
</organism>
<dbReference type="PANTHER" id="PTHR10696">
    <property type="entry name" value="GAMMA-BUTYROBETAINE HYDROXYLASE-RELATED"/>
    <property type="match status" value="1"/>
</dbReference>
<evidence type="ECO:0000256" key="8">
    <source>
        <dbReference type="ARBA" id="ARBA00022873"/>
    </source>
</evidence>
<dbReference type="CDD" id="cd00250">
    <property type="entry name" value="CAS_like"/>
    <property type="match status" value="1"/>
</dbReference>
<dbReference type="PANTHER" id="PTHR10696:SF51">
    <property type="entry name" value="TRIMETHYLLYSINE DIOXYGENASE, MITOCHONDRIAL"/>
    <property type="match status" value="1"/>
</dbReference>
<dbReference type="GO" id="GO:0005739">
    <property type="term" value="C:mitochondrion"/>
    <property type="evidence" value="ECO:0007669"/>
    <property type="project" value="TreeGrafter"/>
</dbReference>
<evidence type="ECO:0000313" key="20">
    <source>
        <dbReference type="EnsemblMetazoa" id="PHUM613090-PA"/>
    </source>
</evidence>
<evidence type="ECO:0000256" key="14">
    <source>
        <dbReference type="ARBA" id="ARBA00032283"/>
    </source>
</evidence>
<evidence type="ECO:0000256" key="7">
    <source>
        <dbReference type="ARBA" id="ARBA00022723"/>
    </source>
</evidence>
<dbReference type="RefSeq" id="XP_002433085.1">
    <property type="nucleotide sequence ID" value="XM_002433040.1"/>
</dbReference>
<dbReference type="STRING" id="121224.E0W3Z1"/>